<keyword evidence="1" id="KW-0732">Signal</keyword>
<feature type="chain" id="PRO_5009447395" evidence="1">
    <location>
        <begin position="21"/>
        <end position="70"/>
    </location>
</feature>
<evidence type="ECO:0000256" key="1">
    <source>
        <dbReference type="SAM" id="SignalP"/>
    </source>
</evidence>
<proteinExistence type="predicted"/>
<dbReference type="AlphaFoldDB" id="A0A1E1LQM1"/>
<organism evidence="2 3">
    <name type="scientific">Rhynchosporium agropyri</name>
    <dbReference type="NCBI Taxonomy" id="914238"/>
    <lineage>
        <taxon>Eukaryota</taxon>
        <taxon>Fungi</taxon>
        <taxon>Dikarya</taxon>
        <taxon>Ascomycota</taxon>
        <taxon>Pezizomycotina</taxon>
        <taxon>Leotiomycetes</taxon>
        <taxon>Helotiales</taxon>
        <taxon>Ploettnerulaceae</taxon>
        <taxon>Rhynchosporium</taxon>
    </lineage>
</organism>
<name>A0A1E1LQM1_9HELO</name>
<feature type="signal peptide" evidence="1">
    <location>
        <begin position="1"/>
        <end position="20"/>
    </location>
</feature>
<evidence type="ECO:0000313" key="2">
    <source>
        <dbReference type="EMBL" id="CZT12750.1"/>
    </source>
</evidence>
<keyword evidence="3" id="KW-1185">Reference proteome</keyword>
<reference evidence="3" key="1">
    <citation type="submission" date="2016-03" db="EMBL/GenBank/DDBJ databases">
        <authorList>
            <person name="Guldener U."/>
        </authorList>
    </citation>
    <scope>NUCLEOTIDE SEQUENCE [LARGE SCALE GENOMIC DNA]</scope>
    <source>
        <strain evidence="3">04CH-RAC-A.6.1</strain>
    </source>
</reference>
<accession>A0A1E1LQM1</accession>
<gene>
    <name evidence="2" type="ORF">RAG0_16456</name>
</gene>
<sequence>MRSCCLITALVVGLSALTAAQHPAGENKCVGGGSLGDHCNPDVSGSCRNTEKGICLRTGSMGAELQAGLV</sequence>
<evidence type="ECO:0000313" key="3">
    <source>
        <dbReference type="Proteomes" id="UP000178912"/>
    </source>
</evidence>
<protein>
    <submittedName>
        <fullName evidence="2">Uncharacterized protein</fullName>
    </submittedName>
</protein>
<dbReference type="Proteomes" id="UP000178912">
    <property type="component" value="Unassembled WGS sequence"/>
</dbReference>
<dbReference type="EMBL" id="FJUX01000166">
    <property type="protein sequence ID" value="CZT12750.1"/>
    <property type="molecule type" value="Genomic_DNA"/>
</dbReference>